<dbReference type="Proteomes" id="UP000176631">
    <property type="component" value="Unassembled WGS sequence"/>
</dbReference>
<feature type="transmembrane region" description="Helical" evidence="1">
    <location>
        <begin position="129"/>
        <end position="146"/>
    </location>
</feature>
<evidence type="ECO:0000256" key="1">
    <source>
        <dbReference type="SAM" id="Phobius"/>
    </source>
</evidence>
<reference evidence="2 3" key="1">
    <citation type="journal article" date="2016" name="Nat. Commun.">
        <title>Thousands of microbial genomes shed light on interconnected biogeochemical processes in an aquifer system.</title>
        <authorList>
            <person name="Anantharaman K."/>
            <person name="Brown C.T."/>
            <person name="Hug L.A."/>
            <person name="Sharon I."/>
            <person name="Castelle C.J."/>
            <person name="Probst A.J."/>
            <person name="Thomas B.C."/>
            <person name="Singh A."/>
            <person name="Wilkins M.J."/>
            <person name="Karaoz U."/>
            <person name="Brodie E.L."/>
            <person name="Williams K.H."/>
            <person name="Hubbard S.S."/>
            <person name="Banfield J.F."/>
        </authorList>
    </citation>
    <scope>NUCLEOTIDE SEQUENCE [LARGE SCALE GENOMIC DNA]</scope>
</reference>
<name>A0A1G1W5N2_9BACT</name>
<dbReference type="EMBL" id="MHCP01000030">
    <property type="protein sequence ID" value="OGY22924.1"/>
    <property type="molecule type" value="Genomic_DNA"/>
</dbReference>
<comment type="caution">
    <text evidence="2">The sequence shown here is derived from an EMBL/GenBank/DDBJ whole genome shotgun (WGS) entry which is preliminary data.</text>
</comment>
<keyword evidence="1" id="KW-0472">Membrane</keyword>
<protein>
    <submittedName>
        <fullName evidence="2">Uncharacterized protein</fullName>
    </submittedName>
</protein>
<proteinExistence type="predicted"/>
<evidence type="ECO:0000313" key="3">
    <source>
        <dbReference type="Proteomes" id="UP000176631"/>
    </source>
</evidence>
<sequence length="185" mass="19806">MIGLAGIGVLVLIIIAVFSASKGGEDIMNTVVKMGLGLAIAVVFPLMVGLGIEAFYPSPQMSENCESIMQRNFGKDGPTEDQQAEMDKCNKDFQKENETYNRNVFIPITIIGFVALAGGALFLSEAMGPVGPGLVFGGIFTILYGAGRGMTAVDKRWLFLELVVVLIGLVLVTRRYLNVAAKANK</sequence>
<evidence type="ECO:0000313" key="2">
    <source>
        <dbReference type="EMBL" id="OGY22924.1"/>
    </source>
</evidence>
<feature type="transmembrane region" description="Helical" evidence="1">
    <location>
        <begin position="35"/>
        <end position="56"/>
    </location>
</feature>
<keyword evidence="1" id="KW-1133">Transmembrane helix</keyword>
<dbReference type="AlphaFoldDB" id="A0A1G1W5N2"/>
<dbReference type="STRING" id="1802593.A2172_03245"/>
<feature type="transmembrane region" description="Helical" evidence="1">
    <location>
        <begin position="104"/>
        <end position="123"/>
    </location>
</feature>
<accession>A0A1G1W5N2</accession>
<keyword evidence="1" id="KW-0812">Transmembrane</keyword>
<feature type="transmembrane region" description="Helical" evidence="1">
    <location>
        <begin position="158"/>
        <end position="177"/>
    </location>
</feature>
<organism evidence="2 3">
    <name type="scientific">Candidatus Woykebacteria bacterium RBG_13_40_15</name>
    <dbReference type="NCBI Taxonomy" id="1802593"/>
    <lineage>
        <taxon>Bacteria</taxon>
        <taxon>Candidatus Woykeibacteriota</taxon>
    </lineage>
</organism>
<gene>
    <name evidence="2" type="ORF">A2172_03245</name>
</gene>